<dbReference type="SUPFAM" id="SSF52518">
    <property type="entry name" value="Thiamin diphosphate-binding fold (THDP-binding)"/>
    <property type="match status" value="1"/>
</dbReference>
<feature type="domain" description="Pyruvate:ferredoxin oxidoreductase core" evidence="3">
    <location>
        <begin position="258"/>
        <end position="361"/>
    </location>
</feature>
<dbReference type="GO" id="GO:0016491">
    <property type="term" value="F:oxidoreductase activity"/>
    <property type="evidence" value="ECO:0007669"/>
    <property type="project" value="UniProtKB-KW"/>
</dbReference>
<dbReference type="Pfam" id="PF01855">
    <property type="entry name" value="POR_N"/>
    <property type="match status" value="1"/>
</dbReference>
<dbReference type="PANTHER" id="PTHR32154:SF0">
    <property type="entry name" value="PYRUVATE-FLAVODOXIN OXIDOREDUCTASE-RELATED"/>
    <property type="match status" value="1"/>
</dbReference>
<accession>A0A8J6P5N9</accession>
<dbReference type="AlphaFoldDB" id="A0A8J6P5N9"/>
<organism evidence="4 5">
    <name type="scientific">Candidatus Desulfatibia vada</name>
    <dbReference type="NCBI Taxonomy" id="2841696"/>
    <lineage>
        <taxon>Bacteria</taxon>
        <taxon>Pseudomonadati</taxon>
        <taxon>Thermodesulfobacteriota</taxon>
        <taxon>Desulfobacteria</taxon>
        <taxon>Desulfobacterales</taxon>
        <taxon>Desulfobacterales incertae sedis</taxon>
        <taxon>Candidatus Desulfatibia</taxon>
    </lineage>
</organism>
<evidence type="ECO:0000313" key="4">
    <source>
        <dbReference type="EMBL" id="MBC8434072.1"/>
    </source>
</evidence>
<comment type="caution">
    <text evidence="4">The sequence shown here is derived from an EMBL/GenBank/DDBJ whole genome shotgun (WGS) entry which is preliminary data.</text>
</comment>
<keyword evidence="1" id="KW-0560">Oxidoreductase</keyword>
<gene>
    <name evidence="4" type="primary">porA</name>
    <name evidence="4" type="ORF">H8D96_19350</name>
</gene>
<dbReference type="InterPro" id="IPR050722">
    <property type="entry name" value="Pyruvate:ferred/Flavod_OxRd"/>
</dbReference>
<dbReference type="Pfam" id="PF17147">
    <property type="entry name" value="PFOR_II"/>
    <property type="match status" value="1"/>
</dbReference>
<proteinExistence type="predicted"/>
<keyword evidence="4" id="KW-0670">Pyruvate</keyword>
<sequence>MLKQIEGSFAVAEMVAMCRPNVISAYPITPQTHIVEELSVLVGTGQLDAEFVNVESEFSAASVVLGASAAGARAYTATSSQGLLLMAEVVYCIAGMRLPIVMTCANRAISAPLSIWNDQQDSMALRDAGWIQLHAEDNQEASDLHVQAFKIAEKTSLPVMVCMDGFILTHAFEPVDLPEPKEVDAFLPPFKPTNIVDPRWPRGIGLFADPRFYHETRYILHRAMEKSGKTIKAVSAEFAKTFGRESGGFIKTYNLKGADLVIISMGSVVGTIKDLIDELAEEGKKVGLLQICSYRPFPRKEIYDALKGKMNIVVLEKSISLGRGGILASDVRWSFPRAEKKDRNISSFIAGLGGRNITKDDLRYMVEKVKKEPVELEFLGLNKDLIAKKDL</sequence>
<dbReference type="GO" id="GO:0006979">
    <property type="term" value="P:response to oxidative stress"/>
    <property type="evidence" value="ECO:0007669"/>
    <property type="project" value="TreeGrafter"/>
</dbReference>
<evidence type="ECO:0000313" key="5">
    <source>
        <dbReference type="Proteomes" id="UP000605201"/>
    </source>
</evidence>
<dbReference type="InterPro" id="IPR029061">
    <property type="entry name" value="THDP-binding"/>
</dbReference>
<evidence type="ECO:0000259" key="3">
    <source>
        <dbReference type="Pfam" id="PF17147"/>
    </source>
</evidence>
<feature type="domain" description="Pyruvate flavodoxin/ferredoxin oxidoreductase pyrimidine binding" evidence="2">
    <location>
        <begin position="18"/>
        <end position="234"/>
    </location>
</feature>
<dbReference type="FunFam" id="3.40.50.970:FF:000012">
    <property type="entry name" value="Pyruvate:ferredoxin (Flavodoxin) oxidoreductase"/>
    <property type="match status" value="1"/>
</dbReference>
<dbReference type="Gene3D" id="3.40.50.920">
    <property type="match status" value="1"/>
</dbReference>
<protein>
    <submittedName>
        <fullName evidence="4">Pyruvate ferredoxin oxidoreductase</fullName>
    </submittedName>
</protein>
<dbReference type="SUPFAM" id="SSF52922">
    <property type="entry name" value="TK C-terminal domain-like"/>
    <property type="match status" value="1"/>
</dbReference>
<name>A0A8J6P5N9_9BACT</name>
<reference evidence="4 5" key="1">
    <citation type="submission" date="2020-08" db="EMBL/GenBank/DDBJ databases">
        <title>Bridging the membrane lipid divide: bacteria of the FCB group superphylum have the potential to synthesize archaeal ether lipids.</title>
        <authorList>
            <person name="Villanueva L."/>
            <person name="Von Meijenfeldt F.A.B."/>
            <person name="Westbye A.B."/>
            <person name="Yadav S."/>
            <person name="Hopmans E.C."/>
            <person name="Dutilh B.E."/>
            <person name="Sinninghe Damste J.S."/>
        </authorList>
    </citation>
    <scope>NUCLEOTIDE SEQUENCE [LARGE SCALE GENOMIC DNA]</scope>
    <source>
        <strain evidence="4">NIOZ-UU17</strain>
    </source>
</reference>
<dbReference type="InterPro" id="IPR009014">
    <property type="entry name" value="Transketo_C/PFOR_II"/>
</dbReference>
<dbReference type="Proteomes" id="UP000605201">
    <property type="component" value="Unassembled WGS sequence"/>
</dbReference>
<evidence type="ECO:0000256" key="1">
    <source>
        <dbReference type="ARBA" id="ARBA00023002"/>
    </source>
</evidence>
<evidence type="ECO:0000259" key="2">
    <source>
        <dbReference type="Pfam" id="PF01855"/>
    </source>
</evidence>
<dbReference type="PANTHER" id="PTHR32154">
    <property type="entry name" value="PYRUVATE-FLAVODOXIN OXIDOREDUCTASE-RELATED"/>
    <property type="match status" value="1"/>
</dbReference>
<dbReference type="EMBL" id="JACNIG010000379">
    <property type="protein sequence ID" value="MBC8434072.1"/>
    <property type="molecule type" value="Genomic_DNA"/>
</dbReference>
<dbReference type="Gene3D" id="3.40.50.970">
    <property type="match status" value="1"/>
</dbReference>
<dbReference type="InterPro" id="IPR033412">
    <property type="entry name" value="PFOR_II"/>
</dbReference>
<dbReference type="InterPro" id="IPR002880">
    <property type="entry name" value="Pyrv_Fd/Flavodoxin_OxRdtase_N"/>
</dbReference>
<dbReference type="CDD" id="cd07034">
    <property type="entry name" value="TPP_PYR_PFOR_IOR-alpha_like"/>
    <property type="match status" value="1"/>
</dbReference>